<feature type="region of interest" description="Disordered" evidence="4">
    <location>
        <begin position="89"/>
        <end position="110"/>
    </location>
</feature>
<dbReference type="EMBL" id="LBTN01000015">
    <property type="protein sequence ID" value="KKQ40616.1"/>
    <property type="molecule type" value="Genomic_DNA"/>
</dbReference>
<dbReference type="AlphaFoldDB" id="A0A0G0KJ74"/>
<gene>
    <name evidence="3" type="primary">rpsP</name>
    <name evidence="5" type="ORF">US58_C0015G0009</name>
</gene>
<dbReference type="PATRIC" id="fig|1619036.3.peg.491"/>
<evidence type="ECO:0000256" key="4">
    <source>
        <dbReference type="SAM" id="MobiDB-lite"/>
    </source>
</evidence>
<dbReference type="HAMAP" id="MF_00385">
    <property type="entry name" value="Ribosomal_bS16"/>
    <property type="match status" value="1"/>
</dbReference>
<keyword evidence="2 3" id="KW-0687">Ribonucleoprotein</keyword>
<dbReference type="Pfam" id="PF00886">
    <property type="entry name" value="Ribosomal_S16"/>
    <property type="match status" value="1"/>
</dbReference>
<accession>A0A0G0KJ74</accession>
<comment type="caution">
    <text evidence="5">The sequence shown here is derived from an EMBL/GenBank/DDBJ whole genome shotgun (WGS) entry which is preliminary data.</text>
</comment>
<feature type="compositionally biased region" description="Basic and acidic residues" evidence="4">
    <location>
        <begin position="96"/>
        <end position="105"/>
    </location>
</feature>
<dbReference type="GO" id="GO:0015935">
    <property type="term" value="C:small ribosomal subunit"/>
    <property type="evidence" value="ECO:0007669"/>
    <property type="project" value="TreeGrafter"/>
</dbReference>
<dbReference type="GO" id="GO:0005737">
    <property type="term" value="C:cytoplasm"/>
    <property type="evidence" value="ECO:0007669"/>
    <property type="project" value="UniProtKB-ARBA"/>
</dbReference>
<dbReference type="GO" id="GO:0003735">
    <property type="term" value="F:structural constituent of ribosome"/>
    <property type="evidence" value="ECO:0007669"/>
    <property type="project" value="InterPro"/>
</dbReference>
<evidence type="ECO:0000313" key="6">
    <source>
        <dbReference type="Proteomes" id="UP000034333"/>
    </source>
</evidence>
<dbReference type="Gene3D" id="3.30.1320.10">
    <property type="match status" value="1"/>
</dbReference>
<dbReference type="Proteomes" id="UP000034333">
    <property type="component" value="Unassembled WGS sequence"/>
</dbReference>
<proteinExistence type="inferred from homology"/>
<dbReference type="GO" id="GO:0006412">
    <property type="term" value="P:translation"/>
    <property type="evidence" value="ECO:0007669"/>
    <property type="project" value="UniProtKB-UniRule"/>
</dbReference>
<sequence length="160" mass="17446">MLIIRLQRVGKKKFATYRLIISEKTRDTQGRYLENLGVYNPHNKVDGFVPDTERIKYWLSKGAGCSDTINNLFVKAGIMEGKKKRKVNLSNKRKAKLAEKKKAKEAAVPAPVAAPVVEEAPVVETPVVETAPVAEVAPAPVVEETPAAETTPPASETPQA</sequence>
<dbReference type="STRING" id="1619036.US58_C0015G0009"/>
<keyword evidence="1 3" id="KW-0689">Ribosomal protein</keyword>
<evidence type="ECO:0000256" key="3">
    <source>
        <dbReference type="HAMAP-Rule" id="MF_00385"/>
    </source>
</evidence>
<dbReference type="InterPro" id="IPR023803">
    <property type="entry name" value="Ribosomal_bS16_dom_sf"/>
</dbReference>
<dbReference type="NCBIfam" id="TIGR00002">
    <property type="entry name" value="S16"/>
    <property type="match status" value="1"/>
</dbReference>
<evidence type="ECO:0000256" key="2">
    <source>
        <dbReference type="ARBA" id="ARBA00023274"/>
    </source>
</evidence>
<comment type="similarity">
    <text evidence="3">Belongs to the bacterial ribosomal protein bS16 family.</text>
</comment>
<organism evidence="5 6">
    <name type="scientific">Candidatus Magasanikbacteria bacterium GW2011_GWA2_37_8</name>
    <dbReference type="NCBI Taxonomy" id="1619036"/>
    <lineage>
        <taxon>Bacteria</taxon>
        <taxon>Candidatus Magasanikiibacteriota</taxon>
    </lineage>
</organism>
<name>A0A0G0KJ74_9BACT</name>
<dbReference type="PANTHER" id="PTHR12919:SF20">
    <property type="entry name" value="SMALL RIBOSOMAL SUBUNIT PROTEIN BS16M"/>
    <property type="match status" value="1"/>
</dbReference>
<evidence type="ECO:0000313" key="5">
    <source>
        <dbReference type="EMBL" id="KKQ40616.1"/>
    </source>
</evidence>
<evidence type="ECO:0000256" key="1">
    <source>
        <dbReference type="ARBA" id="ARBA00022980"/>
    </source>
</evidence>
<feature type="region of interest" description="Disordered" evidence="4">
    <location>
        <begin position="138"/>
        <end position="160"/>
    </location>
</feature>
<dbReference type="PANTHER" id="PTHR12919">
    <property type="entry name" value="30S RIBOSOMAL PROTEIN S16"/>
    <property type="match status" value="1"/>
</dbReference>
<dbReference type="InterPro" id="IPR000307">
    <property type="entry name" value="Ribosomal_bS16"/>
</dbReference>
<protein>
    <recommendedName>
        <fullName evidence="3">Small ribosomal subunit protein bS16</fullName>
    </recommendedName>
</protein>
<reference evidence="5 6" key="1">
    <citation type="journal article" date="2015" name="Nature">
        <title>rRNA introns, odd ribosomes, and small enigmatic genomes across a large radiation of phyla.</title>
        <authorList>
            <person name="Brown C.T."/>
            <person name="Hug L.A."/>
            <person name="Thomas B.C."/>
            <person name="Sharon I."/>
            <person name="Castelle C.J."/>
            <person name="Singh A."/>
            <person name="Wilkins M.J."/>
            <person name="Williams K.H."/>
            <person name="Banfield J.F."/>
        </authorList>
    </citation>
    <scope>NUCLEOTIDE SEQUENCE [LARGE SCALE GENOMIC DNA]</scope>
</reference>
<dbReference type="SUPFAM" id="SSF54565">
    <property type="entry name" value="Ribosomal protein S16"/>
    <property type="match status" value="1"/>
</dbReference>